<evidence type="ECO:0000256" key="2">
    <source>
        <dbReference type="ARBA" id="ARBA00022448"/>
    </source>
</evidence>
<keyword evidence="7 10" id="KW-0472">Membrane</keyword>
<dbReference type="InterPro" id="IPR007802">
    <property type="entry name" value="Cyt_b6/f_cplx_su6"/>
</dbReference>
<dbReference type="EMBL" id="MF101435">
    <property type="protein sequence ID" value="ARW64954.1"/>
    <property type="molecule type" value="Genomic_DNA"/>
</dbReference>
<comment type="subcellular location">
    <subcellularLocation>
        <location evidence="1">Membrane</location>
        <topology evidence="1">Single-pass membrane protein</topology>
    </subcellularLocation>
</comment>
<keyword evidence="11" id="KW-0934">Plastid</keyword>
<evidence type="ECO:0000256" key="10">
    <source>
        <dbReference type="SAM" id="Phobius"/>
    </source>
</evidence>
<dbReference type="AlphaFoldDB" id="A0A1Z1MGR7"/>
<sequence>MSVLVSYILFVFLFMSLALGLYFSLQFVKLI</sequence>
<proteinExistence type="predicted"/>
<organism evidence="11">
    <name type="scientific">Polysiphonia sertularioides</name>
    <dbReference type="NCBI Taxonomy" id="945028"/>
    <lineage>
        <taxon>Eukaryota</taxon>
        <taxon>Rhodophyta</taxon>
        <taxon>Florideophyceae</taxon>
        <taxon>Rhodymeniophycidae</taxon>
        <taxon>Ceramiales</taxon>
        <taxon>Rhodomelaceae</taxon>
        <taxon>Polysiphonioideae</taxon>
        <taxon>Polysiphonia</taxon>
    </lineage>
</organism>
<protein>
    <submittedName>
        <fullName evidence="11">Cytochrome b6-f complex subunit 6</fullName>
    </submittedName>
</protein>
<comment type="function">
    <text evidence="8">Component of the cytochrome b6-f complex, which mediates electron transfer between photosystem II (PSII) and photosystem I (PSI), cyclic electron flow around PSI, and state transitions. PetL is important for photoautotrophic growth as well as for electron transfer efficiency and stability of the cytochrome b6-f complex.</text>
</comment>
<geneLocation type="chloroplast" evidence="11"/>
<evidence type="ECO:0000256" key="4">
    <source>
        <dbReference type="ARBA" id="ARBA00022982"/>
    </source>
</evidence>
<keyword evidence="3 10" id="KW-0812">Transmembrane</keyword>
<evidence type="ECO:0000256" key="3">
    <source>
        <dbReference type="ARBA" id="ARBA00022692"/>
    </source>
</evidence>
<accession>A0A1Z1MGR7</accession>
<evidence type="ECO:0000256" key="8">
    <source>
        <dbReference type="ARBA" id="ARBA00025197"/>
    </source>
</evidence>
<dbReference type="Pfam" id="PF05115">
    <property type="entry name" value="PetL"/>
    <property type="match status" value="1"/>
</dbReference>
<keyword evidence="2" id="KW-0813">Transport</keyword>
<evidence type="ECO:0000313" key="11">
    <source>
        <dbReference type="EMBL" id="ARW64954.1"/>
    </source>
</evidence>
<gene>
    <name evidence="11" type="primary">petL</name>
</gene>
<evidence type="ECO:0000256" key="7">
    <source>
        <dbReference type="ARBA" id="ARBA00023136"/>
    </source>
</evidence>
<keyword evidence="11" id="KW-0150">Chloroplast</keyword>
<evidence type="ECO:0000256" key="9">
    <source>
        <dbReference type="ARBA" id="ARBA00025834"/>
    </source>
</evidence>
<dbReference type="GO" id="GO:0009512">
    <property type="term" value="C:cytochrome b6f complex"/>
    <property type="evidence" value="ECO:0007669"/>
    <property type="project" value="InterPro"/>
</dbReference>
<evidence type="ECO:0000256" key="1">
    <source>
        <dbReference type="ARBA" id="ARBA00004167"/>
    </source>
</evidence>
<keyword evidence="5 10" id="KW-1133">Transmembrane helix</keyword>
<keyword evidence="4" id="KW-0249">Electron transport</keyword>
<name>A0A1Z1MGR7_9FLOR</name>
<evidence type="ECO:0000256" key="6">
    <source>
        <dbReference type="ARBA" id="ARBA00023078"/>
    </source>
</evidence>
<comment type="subunit">
    <text evidence="9">The 4 large subunits of the cytochrome b6-f complex are cytochrome b6, subunit IV (17 kDa polypeptide, PetD), cytochrome f and the Rieske protein, while the 4 small subunits are PetG, PetL, PetM and PetN. The complex functions as a dimer.</text>
</comment>
<dbReference type="GO" id="GO:0016020">
    <property type="term" value="C:membrane"/>
    <property type="evidence" value="ECO:0007669"/>
    <property type="project" value="UniProtKB-SubCell"/>
</dbReference>
<keyword evidence="6" id="KW-0793">Thylakoid</keyword>
<reference evidence="11" key="1">
    <citation type="journal article" date="2017" name="J. Phycol.">
        <title>Analysis of chloroplast genomes and a supermatrix inform reclassification of the Rhodomelaceae (Rhodophyta).</title>
        <authorList>
            <person name="Diaz-Tapia P."/>
            <person name="Maggs C.A."/>
            <person name="West J.A."/>
            <person name="Verbruggen H."/>
        </authorList>
    </citation>
    <scope>NUCLEOTIDE SEQUENCE</scope>
    <source>
        <strain evidence="11">PD0001</strain>
    </source>
</reference>
<evidence type="ECO:0000256" key="5">
    <source>
        <dbReference type="ARBA" id="ARBA00022989"/>
    </source>
</evidence>
<dbReference type="GO" id="GO:0009055">
    <property type="term" value="F:electron transfer activity"/>
    <property type="evidence" value="ECO:0007669"/>
    <property type="project" value="InterPro"/>
</dbReference>
<feature type="transmembrane region" description="Helical" evidence="10">
    <location>
        <begin position="6"/>
        <end position="25"/>
    </location>
</feature>